<reference evidence="17" key="1">
    <citation type="submission" date="2020-11" db="EMBL/GenBank/DDBJ databases">
        <authorList>
            <person name="Tran Van P."/>
        </authorList>
    </citation>
    <scope>NUCLEOTIDE SEQUENCE</scope>
</reference>
<dbReference type="SMART" id="SM00184">
    <property type="entry name" value="RING"/>
    <property type="match status" value="1"/>
</dbReference>
<evidence type="ECO:0000256" key="14">
    <source>
        <dbReference type="SAM" id="MobiDB-lite"/>
    </source>
</evidence>
<dbReference type="SMART" id="SM00336">
    <property type="entry name" value="BBOX"/>
    <property type="match status" value="2"/>
</dbReference>
<dbReference type="PROSITE" id="PS51417">
    <property type="entry name" value="ARF"/>
    <property type="match status" value="1"/>
</dbReference>
<evidence type="ECO:0000256" key="6">
    <source>
        <dbReference type="ARBA" id="ARBA00022741"/>
    </source>
</evidence>
<name>A0A7R8ZYB4_9CRUS</name>
<sequence>MSTNQEDHAKSQTLSHGRQQQSRGKVEALECRVCEDAFTNHGDKVPRLLQCGHTLCHSCLQQLNHQDFAVLCPFDRLPTVLGPGGVWELKKNFALLELLEKLQIADNGDLNSPDLQILNKEKELRICCDENEEHLAVLYCVVCGSHLCVECSERTHATKTLCRHRRVPLSQKPKERPRCEFHSQHVAEFICLEDGCQGNPLMCFICRDYGRHAKHRHGLLETEVEAFRDTVMSTILSFRKFTEDASEILRKLESVVCQIEGGDTTEGNRENSNPMQSMLGTARTARERVQLHFAELREHIALKECAALAVVESHIRERLGCIRQHQENLTAMLSQVREVSTQWEKALMQDDARVMLAAPSMKVLSNSMEKEHQLFTETNFNHLLDPSIPITFTKAVIFVIDSSVRERLPEAHTELAKLMAERDLKEATLLILANKQDVGNCLRVEEIMESLCLYKLCCGRSWHIVACDVPSGNGLQEGLDWLAKQLLEGT</sequence>
<evidence type="ECO:0000313" key="17">
    <source>
        <dbReference type="EMBL" id="CAD7241459.1"/>
    </source>
</evidence>
<dbReference type="GO" id="GO:0061630">
    <property type="term" value="F:ubiquitin protein ligase activity"/>
    <property type="evidence" value="ECO:0007669"/>
    <property type="project" value="UniProtKB-EC"/>
</dbReference>
<evidence type="ECO:0000256" key="4">
    <source>
        <dbReference type="ARBA" id="ARBA00022679"/>
    </source>
</evidence>
<dbReference type="InterPro" id="IPR003649">
    <property type="entry name" value="Bbox_C"/>
</dbReference>
<keyword evidence="18" id="KW-1185">Reference proteome</keyword>
<evidence type="ECO:0000256" key="12">
    <source>
        <dbReference type="PIRSR" id="PIRSR606689-1"/>
    </source>
</evidence>
<dbReference type="GO" id="GO:0003924">
    <property type="term" value="F:GTPase activity"/>
    <property type="evidence" value="ECO:0007669"/>
    <property type="project" value="InterPro"/>
</dbReference>
<evidence type="ECO:0000256" key="7">
    <source>
        <dbReference type="ARBA" id="ARBA00022771"/>
    </source>
</evidence>
<keyword evidence="10 12" id="KW-0342">GTP-binding</keyword>
<dbReference type="SMART" id="SM00502">
    <property type="entry name" value="BBC"/>
    <property type="match status" value="1"/>
</dbReference>
<dbReference type="InterPro" id="IPR001841">
    <property type="entry name" value="Znf_RING"/>
</dbReference>
<keyword evidence="5" id="KW-0479">Metal-binding</keyword>
<dbReference type="InterPro" id="IPR013083">
    <property type="entry name" value="Znf_RING/FYVE/PHD"/>
</dbReference>
<dbReference type="PANTHER" id="PTHR47156:SF10">
    <property type="entry name" value="E3 UBIQUITIN-PROTEIN LIGASE TRIM-21-RELATED"/>
    <property type="match status" value="1"/>
</dbReference>
<dbReference type="Pfam" id="PF13445">
    <property type="entry name" value="zf-RING_UBOX"/>
    <property type="match status" value="1"/>
</dbReference>
<evidence type="ECO:0000256" key="10">
    <source>
        <dbReference type="ARBA" id="ARBA00023134"/>
    </source>
</evidence>
<dbReference type="PROSITE" id="PS50119">
    <property type="entry name" value="ZF_BBOX"/>
    <property type="match status" value="1"/>
</dbReference>
<dbReference type="InterPro" id="IPR017907">
    <property type="entry name" value="Znf_RING_CS"/>
</dbReference>
<comment type="similarity">
    <text evidence="11">In the C-terminal section; belongs to the small GTPase superfamily. Arf family.</text>
</comment>
<keyword evidence="8" id="KW-0833">Ubl conjugation pathway</keyword>
<evidence type="ECO:0000256" key="8">
    <source>
        <dbReference type="ARBA" id="ARBA00022786"/>
    </source>
</evidence>
<dbReference type="CDD" id="cd19773">
    <property type="entry name" value="Bbox2_TRIM23_C-IX_rpt1"/>
    <property type="match status" value="1"/>
</dbReference>
<dbReference type="SUPFAM" id="SSF57845">
    <property type="entry name" value="B-box zinc-binding domain"/>
    <property type="match status" value="1"/>
</dbReference>
<dbReference type="SUPFAM" id="SSF57850">
    <property type="entry name" value="RING/U-box"/>
    <property type="match status" value="1"/>
</dbReference>
<dbReference type="InterPro" id="IPR052667">
    <property type="entry name" value="E3_ubiquitin-ligase_RING"/>
</dbReference>
<evidence type="ECO:0000313" key="18">
    <source>
        <dbReference type="Proteomes" id="UP000677054"/>
    </source>
</evidence>
<dbReference type="EC" id="2.3.2.27" evidence="3"/>
<gene>
    <name evidence="17" type="ORF">DSTB1V02_LOCUS1449</name>
</gene>
<dbReference type="Gene3D" id="3.30.160.60">
    <property type="entry name" value="Classic Zinc Finger"/>
    <property type="match status" value="1"/>
</dbReference>
<dbReference type="Pfam" id="PF00025">
    <property type="entry name" value="Arf"/>
    <property type="match status" value="1"/>
</dbReference>
<keyword evidence="9" id="KW-0862">Zinc</keyword>
<dbReference type="SMART" id="SM00177">
    <property type="entry name" value="ARF"/>
    <property type="match status" value="1"/>
</dbReference>
<comment type="catalytic activity">
    <reaction evidence="1">
        <text>S-ubiquitinyl-[E2 ubiquitin-conjugating enzyme]-L-cysteine + [acceptor protein]-L-lysine = [E2 ubiquitin-conjugating enzyme]-L-cysteine + N(6)-ubiquitinyl-[acceptor protein]-L-lysine.</text>
        <dbReference type="EC" id="2.3.2.27"/>
    </reaction>
</comment>
<dbReference type="OrthoDB" id="2011769at2759"/>
<comment type="pathway">
    <text evidence="2">Protein modification; protein ubiquitination.</text>
</comment>
<evidence type="ECO:0000256" key="13">
    <source>
        <dbReference type="PROSITE-ProRule" id="PRU00024"/>
    </source>
</evidence>
<evidence type="ECO:0000256" key="3">
    <source>
        <dbReference type="ARBA" id="ARBA00012483"/>
    </source>
</evidence>
<feature type="compositionally biased region" description="Polar residues" evidence="14">
    <location>
        <begin position="11"/>
        <end position="21"/>
    </location>
</feature>
<dbReference type="EMBL" id="CAJPEV010000137">
    <property type="protein sequence ID" value="CAG0881196.1"/>
    <property type="molecule type" value="Genomic_DNA"/>
</dbReference>
<proteinExistence type="inferred from homology"/>
<feature type="domain" description="RING-type" evidence="15">
    <location>
        <begin position="31"/>
        <end position="76"/>
    </location>
</feature>
<dbReference type="FunFam" id="3.30.40.10:FF:000130">
    <property type="entry name" value="E3 ubiquitin-protein ligase TRIM23"/>
    <property type="match status" value="1"/>
</dbReference>
<accession>A0A7R8ZYB4</accession>
<dbReference type="GO" id="GO:0005525">
    <property type="term" value="F:GTP binding"/>
    <property type="evidence" value="ECO:0007669"/>
    <property type="project" value="UniProtKB-KW"/>
</dbReference>
<evidence type="ECO:0000256" key="1">
    <source>
        <dbReference type="ARBA" id="ARBA00000900"/>
    </source>
</evidence>
<dbReference type="Gene3D" id="3.40.50.300">
    <property type="entry name" value="P-loop containing nucleotide triphosphate hydrolases"/>
    <property type="match status" value="1"/>
</dbReference>
<dbReference type="Gene3D" id="3.30.40.10">
    <property type="entry name" value="Zinc/RING finger domain, C3HC4 (zinc finger)"/>
    <property type="match status" value="1"/>
</dbReference>
<dbReference type="PROSITE" id="PS00518">
    <property type="entry name" value="ZF_RING_1"/>
    <property type="match status" value="1"/>
</dbReference>
<protein>
    <recommendedName>
        <fullName evidence="3">RING-type E3 ubiquitin transferase</fullName>
        <ecNumber evidence="3">2.3.2.27</ecNumber>
    </recommendedName>
</protein>
<feature type="compositionally biased region" description="Basic and acidic residues" evidence="14">
    <location>
        <begin position="1"/>
        <end position="10"/>
    </location>
</feature>
<organism evidence="17">
    <name type="scientific">Darwinula stevensoni</name>
    <dbReference type="NCBI Taxonomy" id="69355"/>
    <lineage>
        <taxon>Eukaryota</taxon>
        <taxon>Metazoa</taxon>
        <taxon>Ecdysozoa</taxon>
        <taxon>Arthropoda</taxon>
        <taxon>Crustacea</taxon>
        <taxon>Oligostraca</taxon>
        <taxon>Ostracoda</taxon>
        <taxon>Podocopa</taxon>
        <taxon>Podocopida</taxon>
        <taxon>Darwinulocopina</taxon>
        <taxon>Darwinuloidea</taxon>
        <taxon>Darwinulidae</taxon>
        <taxon>Darwinula</taxon>
    </lineage>
</organism>
<evidence type="ECO:0000256" key="5">
    <source>
        <dbReference type="ARBA" id="ARBA00022723"/>
    </source>
</evidence>
<dbReference type="PANTHER" id="PTHR47156">
    <property type="entry name" value="PROTEIN CBG20824"/>
    <property type="match status" value="1"/>
</dbReference>
<evidence type="ECO:0000256" key="11">
    <source>
        <dbReference type="ARBA" id="ARBA00061142"/>
    </source>
</evidence>
<dbReference type="InterPro" id="IPR027417">
    <property type="entry name" value="P-loop_NTPase"/>
</dbReference>
<dbReference type="InterPro" id="IPR027370">
    <property type="entry name" value="Znf-RING_euk"/>
</dbReference>
<dbReference type="CDD" id="cd19774">
    <property type="entry name" value="Bbox2_TRIM23_C-IX_rpt2"/>
    <property type="match status" value="1"/>
</dbReference>
<evidence type="ECO:0000259" key="15">
    <source>
        <dbReference type="PROSITE" id="PS50089"/>
    </source>
</evidence>
<dbReference type="PROSITE" id="PS50089">
    <property type="entry name" value="ZF_RING_2"/>
    <property type="match status" value="1"/>
</dbReference>
<dbReference type="AlphaFoldDB" id="A0A7R8ZYB4"/>
<keyword evidence="4" id="KW-0808">Transferase</keyword>
<dbReference type="EMBL" id="LR899654">
    <property type="protein sequence ID" value="CAD7241459.1"/>
    <property type="molecule type" value="Genomic_DNA"/>
</dbReference>
<feature type="region of interest" description="Disordered" evidence="14">
    <location>
        <begin position="1"/>
        <end position="21"/>
    </location>
</feature>
<dbReference type="Proteomes" id="UP000677054">
    <property type="component" value="Unassembled WGS sequence"/>
</dbReference>
<dbReference type="GO" id="GO:0008270">
    <property type="term" value="F:zinc ion binding"/>
    <property type="evidence" value="ECO:0007669"/>
    <property type="project" value="UniProtKB-KW"/>
</dbReference>
<evidence type="ECO:0000256" key="9">
    <source>
        <dbReference type="ARBA" id="ARBA00022833"/>
    </source>
</evidence>
<keyword evidence="7 13" id="KW-0863">Zinc-finger</keyword>
<dbReference type="InterPro" id="IPR006689">
    <property type="entry name" value="Small_GTPase_ARF/SAR"/>
</dbReference>
<keyword evidence="6 12" id="KW-0547">Nucleotide-binding</keyword>
<evidence type="ECO:0000256" key="2">
    <source>
        <dbReference type="ARBA" id="ARBA00004906"/>
    </source>
</evidence>
<feature type="domain" description="B box-type" evidence="16">
    <location>
        <begin position="122"/>
        <end position="169"/>
    </location>
</feature>
<dbReference type="SUPFAM" id="SSF52540">
    <property type="entry name" value="P-loop containing nucleoside triphosphate hydrolases"/>
    <property type="match status" value="1"/>
</dbReference>
<evidence type="ECO:0000259" key="16">
    <source>
        <dbReference type="PROSITE" id="PS50119"/>
    </source>
</evidence>
<feature type="binding site" evidence="12">
    <location>
        <begin position="434"/>
        <end position="437"/>
    </location>
    <ligand>
        <name>GTP</name>
        <dbReference type="ChEBI" id="CHEBI:37565"/>
    </ligand>
</feature>
<dbReference type="InterPro" id="IPR000315">
    <property type="entry name" value="Znf_B-box"/>
</dbReference>